<evidence type="ECO:0000313" key="11">
    <source>
        <dbReference type="EMBL" id="MBD2276994.1"/>
    </source>
</evidence>
<dbReference type="InterPro" id="IPR002208">
    <property type="entry name" value="SecY/SEC61-alpha"/>
</dbReference>
<keyword evidence="4 9" id="KW-0812">Transmembrane</keyword>
<dbReference type="Proteomes" id="UP000606721">
    <property type="component" value="Unassembled WGS sequence"/>
</dbReference>
<keyword evidence="7 9" id="KW-0811">Translocation</keyword>
<dbReference type="PANTHER" id="PTHR10906">
    <property type="entry name" value="SECY/SEC61-ALPHA FAMILY MEMBER"/>
    <property type="match status" value="1"/>
</dbReference>
<dbReference type="PROSITE" id="PS00755">
    <property type="entry name" value="SECY_1"/>
    <property type="match status" value="1"/>
</dbReference>
<feature type="transmembrane region" description="Helical" evidence="9">
    <location>
        <begin position="272"/>
        <end position="294"/>
    </location>
</feature>
<feature type="transmembrane region" description="Helical" evidence="9">
    <location>
        <begin position="154"/>
        <end position="174"/>
    </location>
</feature>
<dbReference type="InterPro" id="IPR026593">
    <property type="entry name" value="SecY"/>
</dbReference>
<accession>A0ABR8BU43</accession>
<dbReference type="SUPFAM" id="SSF103491">
    <property type="entry name" value="Preprotein translocase SecY subunit"/>
    <property type="match status" value="1"/>
</dbReference>
<dbReference type="HAMAP" id="MF_01465">
    <property type="entry name" value="SecY"/>
    <property type="match status" value="1"/>
</dbReference>
<organism evidence="11 12">
    <name type="scientific">Aphanizomenon flos-aquae FACHB-1040</name>
    <dbReference type="NCBI Taxonomy" id="2692887"/>
    <lineage>
        <taxon>Bacteria</taxon>
        <taxon>Bacillati</taxon>
        <taxon>Cyanobacteriota</taxon>
        <taxon>Cyanophyceae</taxon>
        <taxon>Nostocales</taxon>
        <taxon>Aphanizomenonaceae</taxon>
        <taxon>Aphanizomenon</taxon>
    </lineage>
</organism>
<feature type="transmembrane region" description="Helical" evidence="9">
    <location>
        <begin position="80"/>
        <end position="105"/>
    </location>
</feature>
<comment type="subunit">
    <text evidence="9">Component of the Sec protein translocase complex. Heterotrimer consisting of SecY, SecE and SecG subunits. The heterotrimers can form oligomers, although 1 heterotrimer is thought to be able to translocate proteins. Interacts with the ribosome. Interacts with SecDF, and other proteins may be involved. Interacts with SecA.</text>
</comment>
<dbReference type="NCBIfam" id="TIGR00967">
    <property type="entry name" value="3a0501s007"/>
    <property type="match status" value="1"/>
</dbReference>
<keyword evidence="9" id="KW-1003">Cell membrane</keyword>
<feature type="transmembrane region" description="Helical" evidence="9">
    <location>
        <begin position="27"/>
        <end position="45"/>
    </location>
</feature>
<proteinExistence type="inferred from homology"/>
<dbReference type="Pfam" id="PF00344">
    <property type="entry name" value="SecY"/>
    <property type="match status" value="1"/>
</dbReference>
<comment type="subcellular location">
    <subcellularLocation>
        <location evidence="9">Cell inner membrane</location>
        <topology evidence="9">Multi-pass membrane protein</topology>
    </subcellularLocation>
    <subcellularLocation>
        <location evidence="9">Cellular thylakoid membrane</location>
        <topology evidence="9">Multi-pass membrane protein</topology>
    </subcellularLocation>
    <subcellularLocation>
        <location evidence="1">Membrane</location>
        <topology evidence="1">Multi-pass membrane protein</topology>
    </subcellularLocation>
</comment>
<evidence type="ECO:0000256" key="6">
    <source>
        <dbReference type="ARBA" id="ARBA00022989"/>
    </source>
</evidence>
<comment type="similarity">
    <text evidence="2 9 10">Belongs to the SecY/SEC61-alpha family.</text>
</comment>
<feature type="transmembrane region" description="Helical" evidence="9">
    <location>
        <begin position="218"/>
        <end position="237"/>
    </location>
</feature>
<keyword evidence="12" id="KW-1185">Reference proteome</keyword>
<feature type="transmembrane region" description="Helical" evidence="9">
    <location>
        <begin position="126"/>
        <end position="148"/>
    </location>
</feature>
<keyword evidence="5 9" id="KW-0653">Protein transport</keyword>
<evidence type="ECO:0000256" key="1">
    <source>
        <dbReference type="ARBA" id="ARBA00004141"/>
    </source>
</evidence>
<dbReference type="InterPro" id="IPR023201">
    <property type="entry name" value="SecY_dom_sf"/>
</dbReference>
<comment type="caution">
    <text evidence="11">The sequence shown here is derived from an EMBL/GenBank/DDBJ whole genome shotgun (WGS) entry which is preliminary data.</text>
</comment>
<feature type="transmembrane region" description="Helical" evidence="9">
    <location>
        <begin position="373"/>
        <end position="391"/>
    </location>
</feature>
<keyword evidence="3 9" id="KW-0813">Transport</keyword>
<feature type="transmembrane region" description="Helical" evidence="9">
    <location>
        <begin position="314"/>
        <end position="337"/>
    </location>
</feature>
<dbReference type="PRINTS" id="PR00303">
    <property type="entry name" value="SECYTRNLCASE"/>
</dbReference>
<dbReference type="EMBL" id="JACJQT010000002">
    <property type="protein sequence ID" value="MBD2276994.1"/>
    <property type="molecule type" value="Genomic_DNA"/>
</dbReference>
<dbReference type="RefSeq" id="WP_027402089.1">
    <property type="nucleotide sequence ID" value="NZ_JACJQT010000002.1"/>
</dbReference>
<evidence type="ECO:0000256" key="4">
    <source>
        <dbReference type="ARBA" id="ARBA00022692"/>
    </source>
</evidence>
<keyword evidence="6 9" id="KW-1133">Transmembrane helix</keyword>
<evidence type="ECO:0000256" key="8">
    <source>
        <dbReference type="ARBA" id="ARBA00023136"/>
    </source>
</evidence>
<dbReference type="PIRSF" id="PIRSF004557">
    <property type="entry name" value="SecY"/>
    <property type="match status" value="1"/>
</dbReference>
<evidence type="ECO:0000256" key="7">
    <source>
        <dbReference type="ARBA" id="ARBA00023010"/>
    </source>
</evidence>
<feature type="transmembrane region" description="Helical" evidence="9">
    <location>
        <begin position="181"/>
        <end position="198"/>
    </location>
</feature>
<sequence length="437" mass="47097">MISRDKAPTAQETFMQMAQAAGLRGRLLVTVGILILVRLGIFLPVPGIDRPKFAEAISGNNSIFGLLDIFSGRGLSTLGIFALGILPFINASIIIQLLTAALPSLENLQKNEGEAGRRKISQITRYVTVVWAIIQSVAFSALFLQQFALNPGPIFVAETAIALTAGSMFVMWASELITERGIGNGASLLIFVNIVASLPKSLGDTIDLVQVGGREIVGRVIVLVLVFMFTIVGIVFVQEGMRRIPIISARRQVGRRVLAEQRSYLPLRLNSGGVMPIIFAAAILSLPLLVANFTKNPELANIVNTYLSPGGSAPWVYALVYLTSIVFFSYFYSSLILNPVDVAQNLKKMGSSIPGIRPGKATSEYIEKVTNRLTFLGAIFLGLVAIIPTAVESALKVPTFKGLGATSLLILVGVAIDTAKQIQTYVISQRYEGMVKQ</sequence>
<protein>
    <recommendedName>
        <fullName evidence="9">Protein translocase subunit SecY</fullName>
    </recommendedName>
</protein>
<comment type="function">
    <text evidence="9">The central subunit of the protein translocation channel SecYEG. Consists of two halves formed by TMs 1-5 and 6-10. These two domains form a lateral gate at the front which open onto the bilayer between TMs 2 and 7, and are clamped together by SecE at the back. The channel is closed by both a pore ring composed of hydrophobic SecY resides and a short helix (helix 2A) on the extracellular side of the membrane which forms a plug. The plug probably moves laterally to allow the channel to open. The ring and the pore may move independently.</text>
</comment>
<evidence type="ECO:0000256" key="5">
    <source>
        <dbReference type="ARBA" id="ARBA00022927"/>
    </source>
</evidence>
<name>A0ABR8BU43_APHFL</name>
<keyword evidence="8 9" id="KW-0472">Membrane</keyword>
<reference evidence="11 12" key="1">
    <citation type="journal article" date="2020" name="ISME J.">
        <title>Comparative genomics reveals insights into cyanobacterial evolution and habitat adaptation.</title>
        <authorList>
            <person name="Chen M.Y."/>
            <person name="Teng W.K."/>
            <person name="Zhao L."/>
            <person name="Hu C.X."/>
            <person name="Zhou Y.K."/>
            <person name="Han B.P."/>
            <person name="Song L.R."/>
            <person name="Shu W.S."/>
        </authorList>
    </citation>
    <scope>NUCLEOTIDE SEQUENCE [LARGE SCALE GENOMIC DNA]</scope>
    <source>
        <strain evidence="11 12">FACHB-1040</strain>
    </source>
</reference>
<evidence type="ECO:0000256" key="2">
    <source>
        <dbReference type="ARBA" id="ARBA00005751"/>
    </source>
</evidence>
<keyword evidence="9" id="KW-0793">Thylakoid</keyword>
<gene>
    <name evidence="9 11" type="primary">secY</name>
    <name evidence="11" type="ORF">H6F99_01240</name>
</gene>
<feature type="transmembrane region" description="Helical" evidence="9">
    <location>
        <begin position="397"/>
        <end position="416"/>
    </location>
</feature>
<evidence type="ECO:0000313" key="12">
    <source>
        <dbReference type="Proteomes" id="UP000606721"/>
    </source>
</evidence>
<dbReference type="Gene3D" id="1.10.3370.10">
    <property type="entry name" value="SecY subunit domain"/>
    <property type="match status" value="1"/>
</dbReference>
<evidence type="ECO:0000256" key="3">
    <source>
        <dbReference type="ARBA" id="ARBA00022448"/>
    </source>
</evidence>
<keyword evidence="9" id="KW-0997">Cell inner membrane</keyword>
<dbReference type="InterPro" id="IPR030659">
    <property type="entry name" value="SecY_CS"/>
</dbReference>
<evidence type="ECO:0000256" key="9">
    <source>
        <dbReference type="HAMAP-Rule" id="MF_01465"/>
    </source>
</evidence>
<evidence type="ECO:0000256" key="10">
    <source>
        <dbReference type="RuleBase" id="RU004349"/>
    </source>
</evidence>